<evidence type="ECO:0000313" key="3">
    <source>
        <dbReference type="Proteomes" id="UP000197783"/>
    </source>
</evidence>
<name>A0A245ZSY4_9SPHN</name>
<comment type="caution">
    <text evidence="2">The sequence shown here is derived from an EMBL/GenBank/DDBJ whole genome shotgun (WGS) entry which is preliminary data.</text>
</comment>
<protein>
    <submittedName>
        <fullName evidence="2">Uncharacterized protein</fullName>
    </submittedName>
</protein>
<keyword evidence="3" id="KW-1185">Reference proteome</keyword>
<dbReference type="RefSeq" id="WP_088332703.1">
    <property type="nucleotide sequence ID" value="NZ_NBBJ01000001.1"/>
</dbReference>
<keyword evidence="1" id="KW-0472">Membrane</keyword>
<feature type="transmembrane region" description="Helical" evidence="1">
    <location>
        <begin position="37"/>
        <end position="57"/>
    </location>
</feature>
<sequence>MATDLARSRWLILVLVRLATAAAAVLGIILLARSEDVPGRILGGAVVLSALWSMAVLPRALARRWRSPS</sequence>
<feature type="transmembrane region" description="Helical" evidence="1">
    <location>
        <begin position="12"/>
        <end position="31"/>
    </location>
</feature>
<keyword evidence="1" id="KW-1133">Transmembrane helix</keyword>
<dbReference type="EMBL" id="NBBJ01000001">
    <property type="protein sequence ID" value="OWK32826.1"/>
    <property type="molecule type" value="Genomic_DNA"/>
</dbReference>
<proteinExistence type="predicted"/>
<accession>A0A245ZSY4</accession>
<evidence type="ECO:0000256" key="1">
    <source>
        <dbReference type="SAM" id="Phobius"/>
    </source>
</evidence>
<dbReference type="Proteomes" id="UP000197783">
    <property type="component" value="Unassembled WGS sequence"/>
</dbReference>
<dbReference type="AlphaFoldDB" id="A0A245ZSY4"/>
<keyword evidence="1" id="KW-0812">Transmembrane</keyword>
<evidence type="ECO:0000313" key="2">
    <source>
        <dbReference type="EMBL" id="OWK32826.1"/>
    </source>
</evidence>
<gene>
    <name evidence="2" type="ORF">SPMU_11680</name>
</gene>
<organism evidence="2 3">
    <name type="scientific">Sphingomonas mucosissima</name>
    <dbReference type="NCBI Taxonomy" id="370959"/>
    <lineage>
        <taxon>Bacteria</taxon>
        <taxon>Pseudomonadati</taxon>
        <taxon>Pseudomonadota</taxon>
        <taxon>Alphaproteobacteria</taxon>
        <taxon>Sphingomonadales</taxon>
        <taxon>Sphingomonadaceae</taxon>
        <taxon>Sphingomonas</taxon>
    </lineage>
</organism>
<dbReference type="OrthoDB" id="7410112at2"/>
<reference evidence="2 3" key="1">
    <citation type="submission" date="2017-03" db="EMBL/GenBank/DDBJ databases">
        <title>Genome sequence of Sphingomonas mucosissima DSM 17494.</title>
        <authorList>
            <person name="Poehlein A."/>
            <person name="Wuebbeler J.H."/>
            <person name="Steinbuechel A."/>
            <person name="Daniel R."/>
        </authorList>
    </citation>
    <scope>NUCLEOTIDE SEQUENCE [LARGE SCALE GENOMIC DNA]</scope>
    <source>
        <strain evidence="2 3">DSM 17494</strain>
    </source>
</reference>